<name>A0A9W4K9L5_9EURO</name>
<evidence type="ECO:0000256" key="5">
    <source>
        <dbReference type="ARBA" id="ARBA00023136"/>
    </source>
</evidence>
<reference evidence="8" key="1">
    <citation type="submission" date="2021-07" db="EMBL/GenBank/DDBJ databases">
        <authorList>
            <person name="Branca A.L. A."/>
        </authorList>
    </citation>
    <scope>NUCLEOTIDE SEQUENCE</scope>
</reference>
<comment type="similarity">
    <text evidence="6">Belongs to the anthrone oxygenase family.</text>
</comment>
<organism evidence="8 9">
    <name type="scientific">Penicillium egyptiacum</name>
    <dbReference type="NCBI Taxonomy" id="1303716"/>
    <lineage>
        <taxon>Eukaryota</taxon>
        <taxon>Fungi</taxon>
        <taxon>Dikarya</taxon>
        <taxon>Ascomycota</taxon>
        <taxon>Pezizomycotina</taxon>
        <taxon>Eurotiomycetes</taxon>
        <taxon>Eurotiomycetidae</taxon>
        <taxon>Eurotiales</taxon>
        <taxon>Aspergillaceae</taxon>
        <taxon>Penicillium</taxon>
    </lineage>
</organism>
<accession>A0A9W4K9L5</accession>
<keyword evidence="4" id="KW-0503">Monooxygenase</keyword>
<dbReference type="OrthoDB" id="5954308at2759"/>
<keyword evidence="3 7" id="KW-1133">Transmembrane helix</keyword>
<dbReference type="GO" id="GO:0016020">
    <property type="term" value="C:membrane"/>
    <property type="evidence" value="ECO:0007669"/>
    <property type="project" value="UniProtKB-SubCell"/>
</dbReference>
<evidence type="ECO:0000313" key="8">
    <source>
        <dbReference type="EMBL" id="CAG8888234.1"/>
    </source>
</evidence>
<feature type="transmembrane region" description="Helical" evidence="7">
    <location>
        <begin position="80"/>
        <end position="104"/>
    </location>
</feature>
<proteinExistence type="inferred from homology"/>
<dbReference type="Proteomes" id="UP001154252">
    <property type="component" value="Unassembled WGS sequence"/>
</dbReference>
<dbReference type="InterPro" id="IPR013901">
    <property type="entry name" value="Anthrone_oxy"/>
</dbReference>
<gene>
    <name evidence="8" type="ORF">PEGY_LOCUS1484</name>
</gene>
<feature type="transmembrane region" description="Helical" evidence="7">
    <location>
        <begin position="49"/>
        <end position="68"/>
    </location>
</feature>
<keyword evidence="2 7" id="KW-0812">Transmembrane</keyword>
<comment type="caution">
    <text evidence="8">The sequence shown here is derived from an EMBL/GenBank/DDBJ whole genome shotgun (WGS) entry which is preliminary data.</text>
</comment>
<evidence type="ECO:0000256" key="6">
    <source>
        <dbReference type="ARBA" id="ARBA00034313"/>
    </source>
</evidence>
<dbReference type="EMBL" id="CAJVRC010000839">
    <property type="protein sequence ID" value="CAG8888234.1"/>
    <property type="molecule type" value="Genomic_DNA"/>
</dbReference>
<comment type="subcellular location">
    <subcellularLocation>
        <location evidence="1">Membrane</location>
        <topology evidence="1">Multi-pass membrane protein</topology>
    </subcellularLocation>
</comment>
<evidence type="ECO:0000256" key="4">
    <source>
        <dbReference type="ARBA" id="ARBA00023033"/>
    </source>
</evidence>
<sequence>MWHYEFVYHLLEGLGLLYLTCLLAYNVLTSRREVTASSTPPTSYICYQHSAPLALFNCIYIIAILSEYPISHIMATDVRIAQAIGTLGCAAAASGIATLSIMSIPNLLLPARRPLSATLPFHDTPGTSTAHLTHQWYDLYNRGSRIFPGISAVSSLANLYALWALRDSPTPAPDIFGSSWSTCYLLAVGVTLSIAPFTGTFMKKTNAKLMGHAKRDDAAIAEGTEDMVLSPQEKAKRAREDSEVIELLQHWSQLNLIRATFPLVGAGIGFYAAVSSWIIP</sequence>
<dbReference type="Pfam" id="PF08592">
    <property type="entry name" value="Anthrone_oxy"/>
    <property type="match status" value="1"/>
</dbReference>
<dbReference type="PANTHER" id="PTHR35042:SF1">
    <property type="entry name" value="DUF1772-DOMAIN-CONTAINING PROTEIN"/>
    <property type="match status" value="1"/>
</dbReference>
<keyword evidence="9" id="KW-1185">Reference proteome</keyword>
<keyword evidence="5 7" id="KW-0472">Membrane</keyword>
<feature type="transmembrane region" description="Helical" evidence="7">
    <location>
        <begin position="184"/>
        <end position="202"/>
    </location>
</feature>
<feature type="transmembrane region" description="Helical" evidence="7">
    <location>
        <begin position="6"/>
        <end position="28"/>
    </location>
</feature>
<keyword evidence="4" id="KW-0560">Oxidoreductase</keyword>
<evidence type="ECO:0000256" key="1">
    <source>
        <dbReference type="ARBA" id="ARBA00004141"/>
    </source>
</evidence>
<protein>
    <submittedName>
        <fullName evidence="8">Uncharacterized protein</fullName>
    </submittedName>
</protein>
<evidence type="ECO:0000256" key="7">
    <source>
        <dbReference type="SAM" id="Phobius"/>
    </source>
</evidence>
<dbReference type="GO" id="GO:0004497">
    <property type="term" value="F:monooxygenase activity"/>
    <property type="evidence" value="ECO:0007669"/>
    <property type="project" value="UniProtKB-KW"/>
</dbReference>
<feature type="transmembrane region" description="Helical" evidence="7">
    <location>
        <begin position="146"/>
        <end position="164"/>
    </location>
</feature>
<dbReference type="AlphaFoldDB" id="A0A9W4K9L5"/>
<evidence type="ECO:0000256" key="2">
    <source>
        <dbReference type="ARBA" id="ARBA00022692"/>
    </source>
</evidence>
<feature type="transmembrane region" description="Helical" evidence="7">
    <location>
        <begin position="259"/>
        <end position="279"/>
    </location>
</feature>
<evidence type="ECO:0000256" key="3">
    <source>
        <dbReference type="ARBA" id="ARBA00022989"/>
    </source>
</evidence>
<evidence type="ECO:0000313" key="9">
    <source>
        <dbReference type="Proteomes" id="UP001154252"/>
    </source>
</evidence>
<dbReference type="PANTHER" id="PTHR35042">
    <property type="entry name" value="ANTHRONE OXYGENASE ENCC"/>
    <property type="match status" value="1"/>
</dbReference>